<feature type="region of interest" description="Disordered" evidence="14">
    <location>
        <begin position="1"/>
        <end position="23"/>
    </location>
</feature>
<keyword evidence="7 13" id="KW-1005">Bacterial flagellum biogenesis</keyword>
<evidence type="ECO:0000256" key="8">
    <source>
        <dbReference type="ARBA" id="ARBA00022927"/>
    </source>
</evidence>
<dbReference type="Pfam" id="PF01312">
    <property type="entry name" value="Bac_export_2"/>
    <property type="match status" value="1"/>
</dbReference>
<proteinExistence type="inferred from homology"/>
<feature type="transmembrane region" description="Helical" evidence="13">
    <location>
        <begin position="85"/>
        <end position="111"/>
    </location>
</feature>
<keyword evidence="15" id="KW-0966">Cell projection</keyword>
<dbReference type="InterPro" id="IPR029025">
    <property type="entry name" value="T3SS_substrate_exporter_C"/>
</dbReference>
<evidence type="ECO:0000256" key="7">
    <source>
        <dbReference type="ARBA" id="ARBA00022795"/>
    </source>
</evidence>
<dbReference type="GO" id="GO:0044780">
    <property type="term" value="P:bacterial-type flagellum assembly"/>
    <property type="evidence" value="ECO:0007669"/>
    <property type="project" value="InterPro"/>
</dbReference>
<comment type="similarity">
    <text evidence="2 13">Belongs to the type III secretion exporter family.</text>
</comment>
<evidence type="ECO:0000256" key="13">
    <source>
        <dbReference type="RuleBase" id="RU364091"/>
    </source>
</evidence>
<evidence type="ECO:0000313" key="16">
    <source>
        <dbReference type="Proteomes" id="UP000267342"/>
    </source>
</evidence>
<name>A0A348HFJ6_9GAMM</name>
<protein>
    <recommendedName>
        <fullName evidence="3 13">Flagellar biosynthetic protein FlhB</fullName>
    </recommendedName>
</protein>
<dbReference type="SUPFAM" id="SSF160544">
    <property type="entry name" value="EscU C-terminal domain-like"/>
    <property type="match status" value="1"/>
</dbReference>
<dbReference type="GO" id="GO:0005886">
    <property type="term" value="C:plasma membrane"/>
    <property type="evidence" value="ECO:0007669"/>
    <property type="project" value="UniProtKB-SubCell"/>
</dbReference>
<feature type="transmembrane region" description="Helical" evidence="13">
    <location>
        <begin position="196"/>
        <end position="214"/>
    </location>
</feature>
<dbReference type="KEGG" id="zpl:ZBT109_1642"/>
<feature type="transmembrane region" description="Helical" evidence="13">
    <location>
        <begin position="33"/>
        <end position="53"/>
    </location>
</feature>
<reference evidence="15 16" key="1">
    <citation type="submission" date="2018-09" db="EMBL/GenBank/DDBJ databases">
        <title>Zymobacter palmae IAM14233 (=T109) whole genome analysis.</title>
        <authorList>
            <person name="Yanase H."/>
        </authorList>
    </citation>
    <scope>NUCLEOTIDE SEQUENCE [LARGE SCALE GENOMIC DNA]</scope>
    <source>
        <strain evidence="15 16">IAM14233</strain>
    </source>
</reference>
<keyword evidence="10 13" id="KW-0472">Membrane</keyword>
<evidence type="ECO:0000313" key="15">
    <source>
        <dbReference type="EMBL" id="BBG30398.1"/>
    </source>
</evidence>
<dbReference type="Gene3D" id="6.10.250.2080">
    <property type="match status" value="1"/>
</dbReference>
<dbReference type="PRINTS" id="PR00950">
    <property type="entry name" value="TYPE3IMSPROT"/>
</dbReference>
<dbReference type="GO" id="GO:0009306">
    <property type="term" value="P:protein secretion"/>
    <property type="evidence" value="ECO:0007669"/>
    <property type="project" value="InterPro"/>
</dbReference>
<dbReference type="FunFam" id="3.40.1690.10:FF:000001">
    <property type="entry name" value="Flagellar biosynthetic protein FlhB"/>
    <property type="match status" value="1"/>
</dbReference>
<evidence type="ECO:0000256" key="14">
    <source>
        <dbReference type="SAM" id="MobiDB-lite"/>
    </source>
</evidence>
<keyword evidence="4 13" id="KW-0813">Transport</keyword>
<dbReference type="RefSeq" id="WP_027705450.1">
    <property type="nucleotide sequence ID" value="NZ_AP018933.1"/>
</dbReference>
<gene>
    <name evidence="13" type="primary">flhB</name>
    <name evidence="15" type="ORF">ZBT109_1642</name>
</gene>
<evidence type="ECO:0000256" key="10">
    <source>
        <dbReference type="ARBA" id="ARBA00023136"/>
    </source>
</evidence>
<dbReference type="STRING" id="1123510.GCA_000620025_02412"/>
<feature type="transmembrane region" description="Helical" evidence="13">
    <location>
        <begin position="146"/>
        <end position="164"/>
    </location>
</feature>
<keyword evidence="15" id="KW-0969">Cilium</keyword>
<feature type="compositionally biased region" description="Acidic residues" evidence="14">
    <location>
        <begin position="358"/>
        <end position="372"/>
    </location>
</feature>
<evidence type="ECO:0000256" key="11">
    <source>
        <dbReference type="ARBA" id="ARBA00023225"/>
    </source>
</evidence>
<evidence type="ECO:0000256" key="6">
    <source>
        <dbReference type="ARBA" id="ARBA00022692"/>
    </source>
</evidence>
<dbReference type="OrthoDB" id="9807950at2"/>
<keyword evidence="5 13" id="KW-1003">Cell membrane</keyword>
<dbReference type="InterPro" id="IPR006135">
    <property type="entry name" value="T3SS_substrate_exporter"/>
</dbReference>
<keyword evidence="11 13" id="KW-1006">Bacterial flagellum protein export</keyword>
<keyword evidence="16" id="KW-1185">Reference proteome</keyword>
<keyword evidence="6 13" id="KW-0812">Transmembrane</keyword>
<dbReference type="Proteomes" id="UP000267342">
    <property type="component" value="Chromosome"/>
</dbReference>
<evidence type="ECO:0000256" key="12">
    <source>
        <dbReference type="ARBA" id="ARBA00025078"/>
    </source>
</evidence>
<dbReference type="AlphaFoldDB" id="A0A348HFJ6"/>
<dbReference type="PANTHER" id="PTHR30531">
    <property type="entry name" value="FLAGELLAR BIOSYNTHETIC PROTEIN FLHB"/>
    <property type="match status" value="1"/>
</dbReference>
<keyword evidence="8 13" id="KW-0653">Protein transport</keyword>
<organism evidence="15 16">
    <name type="scientific">Zymobacter palmae</name>
    <dbReference type="NCBI Taxonomy" id="33074"/>
    <lineage>
        <taxon>Bacteria</taxon>
        <taxon>Pseudomonadati</taxon>
        <taxon>Pseudomonadota</taxon>
        <taxon>Gammaproteobacteria</taxon>
        <taxon>Oceanospirillales</taxon>
        <taxon>Halomonadaceae</taxon>
        <taxon>Zymobacter group</taxon>
        <taxon>Zymobacter</taxon>
    </lineage>
</organism>
<evidence type="ECO:0000256" key="9">
    <source>
        <dbReference type="ARBA" id="ARBA00022989"/>
    </source>
</evidence>
<evidence type="ECO:0000256" key="1">
    <source>
        <dbReference type="ARBA" id="ARBA00004651"/>
    </source>
</evidence>
<keyword evidence="9 13" id="KW-1133">Transmembrane helix</keyword>
<dbReference type="Gene3D" id="3.40.1690.10">
    <property type="entry name" value="secretion proteins EscU"/>
    <property type="match status" value="1"/>
</dbReference>
<comment type="function">
    <text evidence="12 13">Required for formation of the rod structure in the basal body of the flagellar apparatus. Together with FliI and FliH, may constitute the export apparatus of flagellin.</text>
</comment>
<comment type="subcellular location">
    <subcellularLocation>
        <location evidence="1">Cell membrane</location>
        <topology evidence="1">Multi-pass membrane protein</topology>
    </subcellularLocation>
</comment>
<evidence type="ECO:0000256" key="5">
    <source>
        <dbReference type="ARBA" id="ARBA00022475"/>
    </source>
</evidence>
<feature type="region of interest" description="Disordered" evidence="14">
    <location>
        <begin position="355"/>
        <end position="381"/>
    </location>
</feature>
<dbReference type="InterPro" id="IPR006136">
    <property type="entry name" value="FlhB"/>
</dbReference>
<evidence type="ECO:0000256" key="3">
    <source>
        <dbReference type="ARBA" id="ARBA00021622"/>
    </source>
</evidence>
<accession>A0A348HFJ6</accession>
<dbReference type="PANTHER" id="PTHR30531:SF12">
    <property type="entry name" value="FLAGELLAR BIOSYNTHETIC PROTEIN FLHB"/>
    <property type="match status" value="1"/>
</dbReference>
<dbReference type="NCBIfam" id="TIGR00328">
    <property type="entry name" value="flhB"/>
    <property type="match status" value="1"/>
</dbReference>
<dbReference type="EMBL" id="AP018933">
    <property type="protein sequence ID" value="BBG30398.1"/>
    <property type="molecule type" value="Genomic_DNA"/>
</dbReference>
<keyword evidence="15" id="KW-0282">Flagellum</keyword>
<evidence type="ECO:0000256" key="4">
    <source>
        <dbReference type="ARBA" id="ARBA00022448"/>
    </source>
</evidence>
<evidence type="ECO:0000256" key="2">
    <source>
        <dbReference type="ARBA" id="ARBA00010690"/>
    </source>
</evidence>
<sequence length="381" mass="42313">MSDNSAQDKTEAPTARRIEKAREEGQIARSRELSSFVMLVVGIATLWIGSGWMSRYLFDVMMKGLQFDHQLLFDLPASLQHCASLLVGGALAMMPVMIALTLTALLAPMLLGGWVFTTKSLTPDITKLNPLSGLKRMFSMHGLSEMIKAVLKTGLIGLVVWYFIRAHRDRLLGLSSLSVGSACIDAMSMIAQGVVLSVLAFIAVVAVDVPYQLYSHFKKLKMSKEEIKREHKESEGDPHIKGKIRQQQAMARRRMMAEVPTANVIVTNPTHYAAALRYQEGMPAPILVAKGSDEVAFRIREVAAEHDIPVLEAPPLARSLYHYCDLEHEIPQGLYAAVAEVLAWVYRLDQARLNGTEMPDEPQDFDIPEELVDPQTRSQTS</sequence>